<evidence type="ECO:0000313" key="9">
    <source>
        <dbReference type="EMBL" id="GAA0598752.1"/>
    </source>
</evidence>
<feature type="domain" description="TrmE-type G" evidence="8">
    <location>
        <begin position="222"/>
        <end position="371"/>
    </location>
</feature>
<comment type="function">
    <text evidence="6">Exhibits a very high intrinsic GTPase hydrolysis rate. Involved in the addition of a carboxymethylaminomethyl (cmnm) group at the wobble position (U34) of certain tRNAs, forming tRNA-cmnm(5)s(2)U34.</text>
</comment>
<comment type="caution">
    <text evidence="6">Lacks conserved residue(s) required for the propagation of feature annotation.</text>
</comment>
<dbReference type="HAMAP" id="MF_00379">
    <property type="entry name" value="GTPase_MnmE"/>
    <property type="match status" value="1"/>
</dbReference>
<keyword evidence="6" id="KW-0460">Magnesium</keyword>
<dbReference type="Pfam" id="PF01926">
    <property type="entry name" value="MMR_HSR1"/>
    <property type="match status" value="1"/>
</dbReference>
<dbReference type="InterPro" id="IPR027417">
    <property type="entry name" value="P-loop_NTPase"/>
</dbReference>
<dbReference type="NCBIfam" id="TIGR00231">
    <property type="entry name" value="small_GTP"/>
    <property type="match status" value="1"/>
</dbReference>
<feature type="binding site" evidence="6">
    <location>
        <begin position="251"/>
        <end position="257"/>
    </location>
    <ligand>
        <name>GTP</name>
        <dbReference type="ChEBI" id="CHEBI:37565"/>
    </ligand>
</feature>
<dbReference type="NCBIfam" id="TIGR00450">
    <property type="entry name" value="mnmE_trmE_thdF"/>
    <property type="match status" value="1"/>
</dbReference>
<comment type="caution">
    <text evidence="9">The sequence shown here is derived from an EMBL/GenBank/DDBJ whole genome shotgun (WGS) entry which is preliminary data.</text>
</comment>
<reference evidence="10" key="1">
    <citation type="journal article" date="2019" name="Int. J. Syst. Evol. Microbiol.">
        <title>The Global Catalogue of Microorganisms (GCM) 10K type strain sequencing project: providing services to taxonomists for standard genome sequencing and annotation.</title>
        <authorList>
            <consortium name="The Broad Institute Genomics Platform"/>
            <consortium name="The Broad Institute Genome Sequencing Center for Infectious Disease"/>
            <person name="Wu L."/>
            <person name="Ma J."/>
        </authorList>
    </citation>
    <scope>NUCLEOTIDE SEQUENCE [LARGE SCALE GENOMIC DNA]</scope>
    <source>
        <strain evidence="10">JCM 9933</strain>
    </source>
</reference>
<keyword evidence="6" id="KW-0963">Cytoplasm</keyword>
<keyword evidence="4 6" id="KW-0630">Potassium</keyword>
<comment type="cofactor">
    <cofactor evidence="6">
        <name>K(+)</name>
        <dbReference type="ChEBI" id="CHEBI:29103"/>
    </cofactor>
    <text evidence="6">Binds 1 potassium ion per subunit.</text>
</comment>
<gene>
    <name evidence="6 9" type="primary">mnmE</name>
    <name evidence="6" type="synonym">trmE</name>
    <name evidence="9" type="ORF">GCM10009416_41140</name>
</gene>
<protein>
    <recommendedName>
        <fullName evidence="6">tRNA modification GTPase MnmE</fullName>
        <ecNumber evidence="6">3.6.-.-</ecNumber>
    </recommendedName>
</protein>
<dbReference type="Proteomes" id="UP001501588">
    <property type="component" value="Unassembled WGS sequence"/>
</dbReference>
<proteinExistence type="inferred from homology"/>
<dbReference type="InterPro" id="IPR027368">
    <property type="entry name" value="MnmE_dom2"/>
</dbReference>
<keyword evidence="5 6" id="KW-0342">GTP-binding</keyword>
<dbReference type="RefSeq" id="WP_343897284.1">
    <property type="nucleotide sequence ID" value="NZ_BAAAFZ010000068.1"/>
</dbReference>
<name>A0ABP3QWA1_9PROT</name>
<feature type="binding site" evidence="6">
    <location>
        <position position="257"/>
    </location>
    <ligand>
        <name>Mg(2+)</name>
        <dbReference type="ChEBI" id="CHEBI:18420"/>
    </ligand>
</feature>
<comment type="subcellular location">
    <subcellularLocation>
        <location evidence="6">Cytoplasm</location>
    </subcellularLocation>
</comment>
<evidence type="ECO:0000256" key="1">
    <source>
        <dbReference type="ARBA" id="ARBA00011043"/>
    </source>
</evidence>
<evidence type="ECO:0000259" key="8">
    <source>
        <dbReference type="PROSITE" id="PS51709"/>
    </source>
</evidence>
<dbReference type="PROSITE" id="PS51709">
    <property type="entry name" value="G_TRME"/>
    <property type="match status" value="1"/>
</dbReference>
<dbReference type="Pfam" id="PF10396">
    <property type="entry name" value="TrmE_N"/>
    <property type="match status" value="1"/>
</dbReference>
<dbReference type="PANTHER" id="PTHR42714">
    <property type="entry name" value="TRNA MODIFICATION GTPASE GTPBP3"/>
    <property type="match status" value="1"/>
</dbReference>
<evidence type="ECO:0000256" key="4">
    <source>
        <dbReference type="ARBA" id="ARBA00022958"/>
    </source>
</evidence>
<dbReference type="InterPro" id="IPR025867">
    <property type="entry name" value="MnmE_helical"/>
</dbReference>
<organism evidence="9 10">
    <name type="scientific">Craurococcus roseus</name>
    <dbReference type="NCBI Taxonomy" id="77585"/>
    <lineage>
        <taxon>Bacteria</taxon>
        <taxon>Pseudomonadati</taxon>
        <taxon>Pseudomonadota</taxon>
        <taxon>Alphaproteobacteria</taxon>
        <taxon>Acetobacterales</taxon>
        <taxon>Acetobacteraceae</taxon>
        <taxon>Craurococcus</taxon>
    </lineage>
</organism>
<evidence type="ECO:0000256" key="6">
    <source>
        <dbReference type="HAMAP-Rule" id="MF_00379"/>
    </source>
</evidence>
<dbReference type="CDD" id="cd04164">
    <property type="entry name" value="trmE"/>
    <property type="match status" value="1"/>
</dbReference>
<feature type="binding site" evidence="6">
    <location>
        <begin position="276"/>
        <end position="279"/>
    </location>
    <ligand>
        <name>GTP</name>
        <dbReference type="ChEBI" id="CHEBI:37565"/>
    </ligand>
</feature>
<comment type="subunit">
    <text evidence="6">Homodimer. Heterotetramer of two MnmE and two MnmG subunits.</text>
</comment>
<dbReference type="Gene3D" id="3.40.50.300">
    <property type="entry name" value="P-loop containing nucleotide triphosphate hydrolases"/>
    <property type="match status" value="1"/>
</dbReference>
<evidence type="ECO:0000256" key="3">
    <source>
        <dbReference type="ARBA" id="ARBA00022741"/>
    </source>
</evidence>
<dbReference type="CDD" id="cd14858">
    <property type="entry name" value="TrmE_N"/>
    <property type="match status" value="1"/>
</dbReference>
<feature type="binding site" evidence="6">
    <location>
        <position position="126"/>
    </location>
    <ligand>
        <name>(6S)-5-formyl-5,6,7,8-tetrahydrofolate</name>
        <dbReference type="ChEBI" id="CHEBI:57457"/>
    </ligand>
</feature>
<feature type="binding site" evidence="6">
    <location>
        <begin position="232"/>
        <end position="237"/>
    </location>
    <ligand>
        <name>GTP</name>
        <dbReference type="ChEBI" id="CHEBI:37565"/>
    </ligand>
</feature>
<dbReference type="InterPro" id="IPR031168">
    <property type="entry name" value="G_TrmE"/>
</dbReference>
<evidence type="ECO:0000313" key="10">
    <source>
        <dbReference type="Proteomes" id="UP001501588"/>
    </source>
</evidence>
<feature type="binding site" evidence="6">
    <location>
        <position position="29"/>
    </location>
    <ligand>
        <name>(6S)-5-formyl-5,6,7,8-tetrahydrofolate</name>
        <dbReference type="ChEBI" id="CHEBI:57457"/>
    </ligand>
</feature>
<evidence type="ECO:0000256" key="2">
    <source>
        <dbReference type="ARBA" id="ARBA00022694"/>
    </source>
</evidence>
<dbReference type="InterPro" id="IPR005225">
    <property type="entry name" value="Small_GTP-bd"/>
</dbReference>
<dbReference type="EC" id="3.6.-.-" evidence="6"/>
<keyword evidence="6" id="KW-0479">Metal-binding</keyword>
<dbReference type="Gene3D" id="3.30.1360.120">
    <property type="entry name" value="Probable tRNA modification gtpase trme, domain 1"/>
    <property type="match status" value="1"/>
</dbReference>
<keyword evidence="6" id="KW-0378">Hydrolase</keyword>
<accession>A0ABP3QWA1</accession>
<dbReference type="PRINTS" id="PR00326">
    <property type="entry name" value="GTP1OBG"/>
</dbReference>
<keyword evidence="3 6" id="KW-0547">Nucleotide-binding</keyword>
<evidence type="ECO:0000256" key="7">
    <source>
        <dbReference type="RuleBase" id="RU003313"/>
    </source>
</evidence>
<dbReference type="InterPro" id="IPR018948">
    <property type="entry name" value="GTP-bd_TrmE_N"/>
</dbReference>
<keyword evidence="10" id="KW-1185">Reference proteome</keyword>
<dbReference type="InterPro" id="IPR027266">
    <property type="entry name" value="TrmE/GcvT-like"/>
</dbReference>
<feature type="binding site" evidence="6">
    <location>
        <position position="87"/>
    </location>
    <ligand>
        <name>(6S)-5-formyl-5,6,7,8-tetrahydrofolate</name>
        <dbReference type="ChEBI" id="CHEBI:57457"/>
    </ligand>
</feature>
<sequence length="445" mass="45739">MRQQGLSSYKDAIFALASGAGRAAVAVVRLSGSGTGEAVRRLAGSLPAPRTASLKRLRHPDSGETLDRALVLWFPAPSSYTGEDCAELHLHGGPAVIAGVADALVAAGTRPAEPGEFTRRAFVHGKMDLTAAEGIADLIAAETAAQRRQALHQAEGALASLYEGWTRRLTGLLARQEAFIEFETEDLPSDLDAAVGRAAAALRAEMEAHLADGGRGERLREGLVAAILGAPNAGKSSLLNALVGRDAAIVSARAGTTRDVVEARLDLGGVPVTLADTAGLREASDEIEAEGVRRALLRAESADLRLLVFAADSPPDAETLALVAPGALVVANKTDLTPAPAAIGGVAPISVSVRTGAGLAALQEALAAVARDLARPEATAPITRGRHRAAVRDAAARLAELDGAGLPELRAECLRAASAALGRITGRVGVEAVLDAVFREFCIGK</sequence>
<dbReference type="Gene3D" id="1.20.120.430">
    <property type="entry name" value="tRNA modification GTPase MnmE domain 2"/>
    <property type="match status" value="1"/>
</dbReference>
<dbReference type="EMBL" id="BAAAFZ010000068">
    <property type="protein sequence ID" value="GAA0598752.1"/>
    <property type="molecule type" value="Genomic_DNA"/>
</dbReference>
<dbReference type="InterPro" id="IPR006073">
    <property type="entry name" value="GTP-bd"/>
</dbReference>
<keyword evidence="2 6" id="KW-0819">tRNA processing</keyword>
<comment type="similarity">
    <text evidence="1 6 7">Belongs to the TRAFAC class TrmE-Era-EngA-EngB-Septin-like GTPase superfamily. TrmE GTPase family.</text>
</comment>
<dbReference type="NCBIfam" id="NF003661">
    <property type="entry name" value="PRK05291.1-3"/>
    <property type="match status" value="1"/>
</dbReference>
<dbReference type="PANTHER" id="PTHR42714:SF2">
    <property type="entry name" value="TRNA MODIFICATION GTPASE GTPBP3, MITOCHONDRIAL"/>
    <property type="match status" value="1"/>
</dbReference>
<dbReference type="Pfam" id="PF12631">
    <property type="entry name" value="MnmE_helical"/>
    <property type="match status" value="1"/>
</dbReference>
<dbReference type="InterPro" id="IPR004520">
    <property type="entry name" value="GTPase_MnmE"/>
</dbReference>
<evidence type="ECO:0000256" key="5">
    <source>
        <dbReference type="ARBA" id="ARBA00023134"/>
    </source>
</evidence>
<dbReference type="SUPFAM" id="SSF52540">
    <property type="entry name" value="P-loop containing nucleoside triphosphate hydrolases"/>
    <property type="match status" value="1"/>
</dbReference>
<feature type="binding site" evidence="6">
    <location>
        <position position="445"/>
    </location>
    <ligand>
        <name>(6S)-5-formyl-5,6,7,8-tetrahydrofolate</name>
        <dbReference type="ChEBI" id="CHEBI:57457"/>
    </ligand>
</feature>
<feature type="binding site" evidence="6">
    <location>
        <position position="236"/>
    </location>
    <ligand>
        <name>Mg(2+)</name>
        <dbReference type="ChEBI" id="CHEBI:18420"/>
    </ligand>
</feature>